<dbReference type="EMBL" id="JAGSND010000016">
    <property type="protein sequence ID" value="MBR0599720.1"/>
    <property type="molecule type" value="Genomic_DNA"/>
</dbReference>
<sequence>MKMSTIQIQYDTGKLCALRQCMPDETALEAGLEASLKALYEKHVPAEVREYIDSQKGGDAS</sequence>
<dbReference type="InterPro" id="IPR046085">
    <property type="entry name" value="DUF6103"/>
</dbReference>
<proteinExistence type="predicted"/>
<gene>
    <name evidence="1" type="ORF">KCX82_17690</name>
</gene>
<organism evidence="1 2">
    <name type="scientific">Sinanaerobacter chloroacetimidivorans</name>
    <dbReference type="NCBI Taxonomy" id="2818044"/>
    <lineage>
        <taxon>Bacteria</taxon>
        <taxon>Bacillati</taxon>
        <taxon>Bacillota</taxon>
        <taxon>Clostridia</taxon>
        <taxon>Peptostreptococcales</taxon>
        <taxon>Anaerovoracaceae</taxon>
        <taxon>Sinanaerobacter</taxon>
    </lineage>
</organism>
<name>A0A8J7W6B5_9FIRM</name>
<comment type="caution">
    <text evidence="1">The sequence shown here is derived from an EMBL/GenBank/DDBJ whole genome shotgun (WGS) entry which is preliminary data.</text>
</comment>
<dbReference type="Pfam" id="PF19598">
    <property type="entry name" value="DUF6103"/>
    <property type="match status" value="1"/>
</dbReference>
<evidence type="ECO:0000313" key="2">
    <source>
        <dbReference type="Proteomes" id="UP000675664"/>
    </source>
</evidence>
<dbReference type="AlphaFoldDB" id="A0A8J7W6B5"/>
<protein>
    <submittedName>
        <fullName evidence="1">Uncharacterized protein</fullName>
    </submittedName>
</protein>
<evidence type="ECO:0000313" key="1">
    <source>
        <dbReference type="EMBL" id="MBR0599720.1"/>
    </source>
</evidence>
<dbReference type="Proteomes" id="UP000675664">
    <property type="component" value="Unassembled WGS sequence"/>
</dbReference>
<reference evidence="1" key="2">
    <citation type="submission" date="2021-04" db="EMBL/GenBank/DDBJ databases">
        <authorList>
            <person name="Liu J."/>
        </authorList>
    </citation>
    <scope>NUCLEOTIDE SEQUENCE</scope>
    <source>
        <strain evidence="1">BAD-6</strain>
    </source>
</reference>
<keyword evidence="2" id="KW-1185">Reference proteome</keyword>
<accession>A0A8J7W6B5</accession>
<reference evidence="1" key="1">
    <citation type="submission" date="2021-04" db="EMBL/GenBank/DDBJ databases">
        <title>Sinoanaerobacter chloroacetimidivorans sp. nov., an obligate anaerobic bacterium isolated from anaerobic sludge.</title>
        <authorList>
            <person name="Bao Y."/>
        </authorList>
    </citation>
    <scope>NUCLEOTIDE SEQUENCE</scope>
    <source>
        <strain evidence="1">BAD-6</strain>
    </source>
</reference>